<dbReference type="PANTHER" id="PTHR43639">
    <property type="entry name" value="OXIDOREDUCTASE, SHORT-CHAIN DEHYDROGENASE/REDUCTASE FAMILY (AFU_ORTHOLOGUE AFUA_5G02870)"/>
    <property type="match status" value="1"/>
</dbReference>
<comment type="caution">
    <text evidence="3">The sequence shown here is derived from an EMBL/GenBank/DDBJ whole genome shotgun (WGS) entry which is preliminary data.</text>
</comment>
<evidence type="ECO:0000256" key="1">
    <source>
        <dbReference type="ARBA" id="ARBA00006484"/>
    </source>
</evidence>
<evidence type="ECO:0000313" key="3">
    <source>
        <dbReference type="EMBL" id="EWS77419.1"/>
    </source>
</evidence>
<gene>
    <name evidence="3" type="ORF">AF72_10755</name>
</gene>
<evidence type="ECO:0000256" key="2">
    <source>
        <dbReference type="ARBA" id="ARBA00023002"/>
    </source>
</evidence>
<dbReference type="GO" id="GO:0016491">
    <property type="term" value="F:oxidoreductase activity"/>
    <property type="evidence" value="ECO:0007669"/>
    <property type="project" value="UniProtKB-KW"/>
</dbReference>
<protein>
    <submittedName>
        <fullName evidence="3">Pteridine reductase</fullName>
    </submittedName>
</protein>
<dbReference type="EMBL" id="JDSQ01000020">
    <property type="protein sequence ID" value="EWS77419.1"/>
    <property type="molecule type" value="Genomic_DNA"/>
</dbReference>
<sequence>MSDSSKVALISGDARRIDKAIVHHLHAHCYRVSVHAHRSGDEVHAFLTELECTRPSSTLALVGNLHENTVPEALVARCGAYFGRLDALINNASNFYPTPLGEVTPAQWDNLFAINAKAPFFVAQAATPLLRKHSGAIVNLTDLHGTQPLPQHPVYTAAKGAL</sequence>
<organism evidence="3 4">
    <name type="scientific">Xylella taiwanensis</name>
    <dbReference type="NCBI Taxonomy" id="1444770"/>
    <lineage>
        <taxon>Bacteria</taxon>
        <taxon>Pseudomonadati</taxon>
        <taxon>Pseudomonadota</taxon>
        <taxon>Gammaproteobacteria</taxon>
        <taxon>Lysobacterales</taxon>
        <taxon>Lysobacteraceae</taxon>
        <taxon>Xylella</taxon>
    </lineage>
</organism>
<reference evidence="3 4" key="1">
    <citation type="journal article" date="2014" name="Genome Announc.">
        <title>Draft Genome Sequence of Xylella fastidiosa Pear Leaf Scorch Strain in Taiwan.</title>
        <authorList>
            <person name="Su C.C."/>
            <person name="Deng W.L."/>
            <person name="Jan F.J."/>
            <person name="Chang C.J."/>
            <person name="Huang H."/>
            <person name="Chen J."/>
        </authorList>
    </citation>
    <scope>NUCLEOTIDE SEQUENCE [LARGE SCALE GENOMIC DNA]</scope>
    <source>
        <strain evidence="3 4">PLS229</strain>
    </source>
</reference>
<dbReference type="Proteomes" id="UP000020406">
    <property type="component" value="Unassembled WGS sequence"/>
</dbReference>
<keyword evidence="2" id="KW-0560">Oxidoreductase</keyword>
<dbReference type="PRINTS" id="PR00081">
    <property type="entry name" value="GDHRDH"/>
</dbReference>
<dbReference type="STRING" id="1444770.AF72_10755"/>
<proteinExistence type="inferred from homology"/>
<evidence type="ECO:0000313" key="4">
    <source>
        <dbReference type="Proteomes" id="UP000020406"/>
    </source>
</evidence>
<dbReference type="PATRIC" id="fig|1444770.3.peg.2545"/>
<dbReference type="Pfam" id="PF00106">
    <property type="entry name" value="adh_short"/>
    <property type="match status" value="1"/>
</dbReference>
<comment type="similarity">
    <text evidence="1">Belongs to the short-chain dehydrogenases/reductases (SDR) family.</text>
</comment>
<accession>Z9JGW5</accession>
<dbReference type="AlphaFoldDB" id="Z9JGW5"/>
<dbReference type="PRINTS" id="PR00080">
    <property type="entry name" value="SDRFAMILY"/>
</dbReference>
<dbReference type="PANTHER" id="PTHR43639:SF1">
    <property type="entry name" value="SHORT-CHAIN DEHYDROGENASE_REDUCTASE FAMILY PROTEIN"/>
    <property type="match status" value="1"/>
</dbReference>
<dbReference type="InterPro" id="IPR002347">
    <property type="entry name" value="SDR_fam"/>
</dbReference>
<dbReference type="SUPFAM" id="SSF51735">
    <property type="entry name" value="NAD(P)-binding Rossmann-fold domains"/>
    <property type="match status" value="1"/>
</dbReference>
<dbReference type="InterPro" id="IPR036291">
    <property type="entry name" value="NAD(P)-bd_dom_sf"/>
</dbReference>
<dbReference type="eggNOG" id="COG1028">
    <property type="taxonomic scope" value="Bacteria"/>
</dbReference>
<name>Z9JGW5_9GAMM</name>
<dbReference type="Gene3D" id="3.40.50.720">
    <property type="entry name" value="NAD(P)-binding Rossmann-like Domain"/>
    <property type="match status" value="1"/>
</dbReference>